<sequence length="329" mass="35526">MTLIADVGSQDSEVVLINSVKNIGVSIVNSNSIPTDPEVLILEVHDLCGSLILEDTYKPATDRSPDPPRILNPSTGRYDFPFGLDNDSIIAGDNNKTTLRRDLLFTWRSKETASTASSLTINPGTGDNSILDWTAVSLGTPGDFISIQYIDPGDINQILSVIRDGAKIQINLATNGTGTITTIANDIIAAILLIDEVTTIVTVTLGTNSDGTALVDAVVETLLTGGSDGTEEEDICINVRVITQRICSLIKKLRLQIDKALKFCNRTGDDDACYLGYSDGQLVQYLEEGIQIINAYQPSGVFSFENYPYSAYEFTLIESALMAGIMSQQ</sequence>
<proteinExistence type="predicted"/>
<accession>A0A0F9DM76</accession>
<dbReference type="AlphaFoldDB" id="A0A0F9DM76"/>
<gene>
    <name evidence="1" type="ORF">LCGC14_2260600</name>
</gene>
<feature type="non-terminal residue" evidence="1">
    <location>
        <position position="329"/>
    </location>
</feature>
<protein>
    <submittedName>
        <fullName evidence="1">Uncharacterized protein</fullName>
    </submittedName>
</protein>
<dbReference type="EMBL" id="LAZR01031026">
    <property type="protein sequence ID" value="KKL54921.1"/>
    <property type="molecule type" value="Genomic_DNA"/>
</dbReference>
<organism evidence="1">
    <name type="scientific">marine sediment metagenome</name>
    <dbReference type="NCBI Taxonomy" id="412755"/>
    <lineage>
        <taxon>unclassified sequences</taxon>
        <taxon>metagenomes</taxon>
        <taxon>ecological metagenomes</taxon>
    </lineage>
</organism>
<name>A0A0F9DM76_9ZZZZ</name>
<reference evidence="1" key="1">
    <citation type="journal article" date="2015" name="Nature">
        <title>Complex archaea that bridge the gap between prokaryotes and eukaryotes.</title>
        <authorList>
            <person name="Spang A."/>
            <person name="Saw J.H."/>
            <person name="Jorgensen S.L."/>
            <person name="Zaremba-Niedzwiedzka K."/>
            <person name="Martijn J."/>
            <person name="Lind A.E."/>
            <person name="van Eijk R."/>
            <person name="Schleper C."/>
            <person name="Guy L."/>
            <person name="Ettema T.J."/>
        </authorList>
    </citation>
    <scope>NUCLEOTIDE SEQUENCE</scope>
</reference>
<evidence type="ECO:0000313" key="1">
    <source>
        <dbReference type="EMBL" id="KKL54921.1"/>
    </source>
</evidence>
<comment type="caution">
    <text evidence="1">The sequence shown here is derived from an EMBL/GenBank/DDBJ whole genome shotgun (WGS) entry which is preliminary data.</text>
</comment>